<organism evidence="1 2">
    <name type="scientific">Laodelphax striatellus</name>
    <name type="common">Small brown planthopper</name>
    <name type="synonym">Delphax striatella</name>
    <dbReference type="NCBI Taxonomy" id="195883"/>
    <lineage>
        <taxon>Eukaryota</taxon>
        <taxon>Metazoa</taxon>
        <taxon>Ecdysozoa</taxon>
        <taxon>Arthropoda</taxon>
        <taxon>Hexapoda</taxon>
        <taxon>Insecta</taxon>
        <taxon>Pterygota</taxon>
        <taxon>Neoptera</taxon>
        <taxon>Paraneoptera</taxon>
        <taxon>Hemiptera</taxon>
        <taxon>Auchenorrhyncha</taxon>
        <taxon>Fulgoroidea</taxon>
        <taxon>Delphacidae</taxon>
        <taxon>Criomorphinae</taxon>
        <taxon>Laodelphax</taxon>
    </lineage>
</organism>
<sequence>MFDEPVCHECDYHNGMFPGALHPDITAVGSLSRQSPPVSVRPQTRVAGWVHPHLSLNASQRANCTHYRLDEQCRVSVTRVIRVVYPCRASDHNNIPISIQNPEVGYNKIGRCIFLNNG</sequence>
<comment type="caution">
    <text evidence="1">The sequence shown here is derived from an EMBL/GenBank/DDBJ whole genome shotgun (WGS) entry which is preliminary data.</text>
</comment>
<name>A0A482WYZ1_LAOST</name>
<protein>
    <submittedName>
        <fullName evidence="1">Uncharacterized protein</fullName>
    </submittedName>
</protein>
<evidence type="ECO:0000313" key="1">
    <source>
        <dbReference type="EMBL" id="RZF38789.1"/>
    </source>
</evidence>
<reference evidence="1 2" key="1">
    <citation type="journal article" date="2017" name="Gigascience">
        <title>Genome sequence of the small brown planthopper, Laodelphax striatellus.</title>
        <authorList>
            <person name="Zhu J."/>
            <person name="Jiang F."/>
            <person name="Wang X."/>
            <person name="Yang P."/>
            <person name="Bao Y."/>
            <person name="Zhao W."/>
            <person name="Wang W."/>
            <person name="Lu H."/>
            <person name="Wang Q."/>
            <person name="Cui N."/>
            <person name="Li J."/>
            <person name="Chen X."/>
            <person name="Luo L."/>
            <person name="Yu J."/>
            <person name="Kang L."/>
            <person name="Cui F."/>
        </authorList>
    </citation>
    <scope>NUCLEOTIDE SEQUENCE [LARGE SCALE GENOMIC DNA]</scope>
    <source>
        <strain evidence="1">Lst14</strain>
    </source>
</reference>
<dbReference type="EMBL" id="QKKF02021700">
    <property type="protein sequence ID" value="RZF38789.1"/>
    <property type="molecule type" value="Genomic_DNA"/>
</dbReference>
<keyword evidence="2" id="KW-1185">Reference proteome</keyword>
<evidence type="ECO:0000313" key="2">
    <source>
        <dbReference type="Proteomes" id="UP000291343"/>
    </source>
</evidence>
<proteinExistence type="predicted"/>
<dbReference type="InParanoid" id="A0A482WYZ1"/>
<accession>A0A482WYZ1</accession>
<dbReference type="Proteomes" id="UP000291343">
    <property type="component" value="Unassembled WGS sequence"/>
</dbReference>
<gene>
    <name evidence="1" type="ORF">LSTR_LSTR008159</name>
</gene>
<dbReference type="AlphaFoldDB" id="A0A482WYZ1"/>